<organism evidence="1 2">
    <name type="scientific">Microbacterium helvum</name>
    <dbReference type="NCBI Taxonomy" id="2773713"/>
    <lineage>
        <taxon>Bacteria</taxon>
        <taxon>Bacillati</taxon>
        <taxon>Actinomycetota</taxon>
        <taxon>Actinomycetes</taxon>
        <taxon>Micrococcales</taxon>
        <taxon>Microbacteriaceae</taxon>
        <taxon>Microbacterium</taxon>
    </lineage>
</organism>
<gene>
    <name evidence="1" type="ORF">IF188_13825</name>
</gene>
<proteinExistence type="predicted"/>
<dbReference type="RefSeq" id="WP_191172389.1">
    <property type="nucleotide sequence ID" value="NZ_JACXZS010000009.1"/>
</dbReference>
<dbReference type="InterPro" id="IPR011200">
    <property type="entry name" value="UCP012608"/>
</dbReference>
<evidence type="ECO:0000313" key="2">
    <source>
        <dbReference type="Proteomes" id="UP000598426"/>
    </source>
</evidence>
<sequence>MDAAPDETSAAEQAGTVERYARFARDEAPGRSALYEDWAAGVAGDALIAGILARIPATRRQPPLVFAVTRMLGAPERPFPDWAAWVREHADDVVAAASIRRLQTNEPQRCAALLPAFAGIDGPIALLEVGASAGLCLYPDRYSYRYRGPDGTLGPDGAGALDPHDGVSPVVLDCAVEGVPPLSLPRVVWRAGIDLQPLNAADPDDRRFLTSLVWPGEAGRADRIRAALDIVAAEPPLLVEGDATDPAALRSLAGRAPRDATLVVTTPGVLPHIDRPGRERLLAAIDALDAVWITIDPPGLHDWRLKNAWGPLDPATWDGFVLARDGEPLAAVDPLGGFVRRRASDAGSVDAAS</sequence>
<accession>A0ABR8NQ54</accession>
<name>A0ABR8NQ54_9MICO</name>
<dbReference type="Pfam" id="PF10094">
    <property type="entry name" value="DUF2332"/>
    <property type="match status" value="1"/>
</dbReference>
<evidence type="ECO:0000313" key="1">
    <source>
        <dbReference type="EMBL" id="MBD3942775.1"/>
    </source>
</evidence>
<dbReference type="EMBL" id="JACXZS010000009">
    <property type="protein sequence ID" value="MBD3942775.1"/>
    <property type="molecule type" value="Genomic_DNA"/>
</dbReference>
<keyword evidence="2" id="KW-1185">Reference proteome</keyword>
<dbReference type="Proteomes" id="UP000598426">
    <property type="component" value="Unassembled WGS sequence"/>
</dbReference>
<protein>
    <submittedName>
        <fullName evidence="1">DUF2332 domain-containing protein</fullName>
    </submittedName>
</protein>
<reference evidence="1 2" key="1">
    <citation type="submission" date="2020-09" db="EMBL/GenBank/DDBJ databases">
        <title>Isolation and identification of active actinomycetes.</title>
        <authorList>
            <person name="Li X."/>
        </authorList>
    </citation>
    <scope>NUCLEOTIDE SEQUENCE [LARGE SCALE GENOMIC DNA]</scope>
    <source>
        <strain evidence="1 2">NEAU-LLC</strain>
    </source>
</reference>
<comment type="caution">
    <text evidence="1">The sequence shown here is derived from an EMBL/GenBank/DDBJ whole genome shotgun (WGS) entry which is preliminary data.</text>
</comment>